<dbReference type="GeneID" id="68358438"/>
<dbReference type="EMBL" id="JAIZPD010000012">
    <property type="protein sequence ID" value="KAH0959527.1"/>
    <property type="molecule type" value="Genomic_DNA"/>
</dbReference>
<protein>
    <submittedName>
        <fullName evidence="2">Phosphotransferase enzyme family domain-containing protein</fullName>
    </submittedName>
</protein>
<evidence type="ECO:0000313" key="2">
    <source>
        <dbReference type="EMBL" id="KAH0959527.1"/>
    </source>
</evidence>
<dbReference type="OrthoDB" id="10003767at2759"/>
<evidence type="ECO:0000259" key="1">
    <source>
        <dbReference type="Pfam" id="PF01636"/>
    </source>
</evidence>
<organism evidence="2 3">
    <name type="scientific">Hirsutella rhossiliensis</name>
    <dbReference type="NCBI Taxonomy" id="111463"/>
    <lineage>
        <taxon>Eukaryota</taxon>
        <taxon>Fungi</taxon>
        <taxon>Dikarya</taxon>
        <taxon>Ascomycota</taxon>
        <taxon>Pezizomycotina</taxon>
        <taxon>Sordariomycetes</taxon>
        <taxon>Hypocreomycetidae</taxon>
        <taxon>Hypocreales</taxon>
        <taxon>Ophiocordycipitaceae</taxon>
        <taxon>Hirsutella</taxon>
    </lineage>
</organism>
<gene>
    <name evidence="2" type="ORF">HRG_09309</name>
</gene>
<dbReference type="InterPro" id="IPR011009">
    <property type="entry name" value="Kinase-like_dom_sf"/>
</dbReference>
<dbReference type="Pfam" id="PF01636">
    <property type="entry name" value="APH"/>
    <property type="match status" value="1"/>
</dbReference>
<keyword evidence="3" id="KW-1185">Reference proteome</keyword>
<dbReference type="Proteomes" id="UP000824596">
    <property type="component" value="Unassembled WGS sequence"/>
</dbReference>
<name>A0A9P8MR30_9HYPO</name>
<feature type="domain" description="Aminoglycoside phosphotransferase" evidence="1">
    <location>
        <begin position="160"/>
        <end position="398"/>
    </location>
</feature>
<dbReference type="InterPro" id="IPR002575">
    <property type="entry name" value="Aminoglycoside_PTrfase"/>
</dbReference>
<evidence type="ECO:0000313" key="3">
    <source>
        <dbReference type="Proteomes" id="UP000824596"/>
    </source>
</evidence>
<dbReference type="Gene3D" id="3.90.1200.10">
    <property type="match status" value="1"/>
</dbReference>
<comment type="caution">
    <text evidence="2">The sequence shown here is derived from an EMBL/GenBank/DDBJ whole genome shotgun (WGS) entry which is preliminary data.</text>
</comment>
<dbReference type="RefSeq" id="XP_044717040.1">
    <property type="nucleotide sequence ID" value="XM_044867780.1"/>
</dbReference>
<dbReference type="SUPFAM" id="SSF56112">
    <property type="entry name" value="Protein kinase-like (PK-like)"/>
    <property type="match status" value="1"/>
</dbReference>
<dbReference type="InterPro" id="IPR051678">
    <property type="entry name" value="AGP_Transferase"/>
</dbReference>
<dbReference type="PANTHER" id="PTHR21310:SF15">
    <property type="entry name" value="AMINOGLYCOSIDE PHOSPHOTRANSFERASE DOMAIN-CONTAINING PROTEIN"/>
    <property type="match status" value="1"/>
</dbReference>
<accession>A0A9P8MR30</accession>
<dbReference type="PANTHER" id="PTHR21310">
    <property type="entry name" value="AMINOGLYCOSIDE PHOSPHOTRANSFERASE-RELATED-RELATED"/>
    <property type="match status" value="1"/>
</dbReference>
<dbReference type="AlphaFoldDB" id="A0A9P8MR30"/>
<reference evidence="2" key="1">
    <citation type="submission" date="2021-09" db="EMBL/GenBank/DDBJ databases">
        <title>A high-quality genome of the endoparasitic fungus Hirsutella rhossiliensis with a comparison of Hirsutella genomes reveals transposable elements contributing to genome size variation.</title>
        <authorList>
            <person name="Lin R."/>
            <person name="Jiao Y."/>
            <person name="Sun X."/>
            <person name="Ling J."/>
            <person name="Xie B."/>
            <person name="Cheng X."/>
        </authorList>
    </citation>
    <scope>NUCLEOTIDE SEQUENCE</scope>
    <source>
        <strain evidence="2">HR02</strain>
    </source>
</reference>
<sequence length="551" mass="62476">MESSEVLLAEWSPPFTTLTTFASRRGATAKATTDWFDNDSFNIMLCALTRLVHARWTLAVLYLSNLWRQLLRFTSAAGIKTREMGDLKLDAQAINGPETGPLDPDSREFPAATDDQYNIARRTFIKSLDLDAVCALASRYNNGRPCQVVNRKNGSFNVCFFVEFDQDGPKWIVRVPIEPALDNPWDKLLSEVATMQYLEHNTRIPVPHVRAYGRNANLTTTSTGTHKFLIADLIPGEPLDKTVLINAPEEHRKAFYSQLIDILTELRKLEFPLIGSLLPGPNGSPHPILGPVISMSAATLRLHPQPTFTSAKDYMRQQSSLVSGFYSPPVPDHTVDDIKQEVFALHGMQRIFHQVIDPQLDEGPFVLNHLDLRGANIIVDKPLQIQGIIDWEFASAIPRQVFTPPSWITGHNSIETSKQMHAEFRDVLDEKTKTNSLCGQLGREWYGQLDASKSDINQTDMAFCVAHVLRRPTDVTDIFCDFFAPKLSNKHLDDMMAEFFNEHQTLALEVQRRAEHCERYTQYLKKHGLYETEVDKLLAASKALKEKWDWK</sequence>
<proteinExistence type="predicted"/>